<dbReference type="GO" id="GO:0016301">
    <property type="term" value="F:kinase activity"/>
    <property type="evidence" value="ECO:0007669"/>
    <property type="project" value="UniProtKB-KW"/>
</dbReference>
<reference evidence="1" key="1">
    <citation type="submission" date="2022-08" db="EMBL/GenBank/DDBJ databases">
        <title>Genome sequencing of akame (Lates japonicus).</title>
        <authorList>
            <person name="Hashiguchi Y."/>
            <person name="Takahashi H."/>
        </authorList>
    </citation>
    <scope>NUCLEOTIDE SEQUENCE</scope>
    <source>
        <strain evidence="1">Kochi</strain>
    </source>
</reference>
<keyword evidence="1" id="KW-0808">Transferase</keyword>
<keyword evidence="2" id="KW-1185">Reference proteome</keyword>
<evidence type="ECO:0000313" key="1">
    <source>
        <dbReference type="EMBL" id="GLD73343.1"/>
    </source>
</evidence>
<dbReference type="AlphaFoldDB" id="A0AAD3NIU4"/>
<protein>
    <submittedName>
        <fullName evidence="1">Membrane-associated guanylate kinase, WW and PDZ domain-containing protein 1-like isoform X1</fullName>
    </submittedName>
</protein>
<name>A0AAD3NIU4_LATJO</name>
<sequence length="123" mass="13836">MELTGLRDLSHHVKSHSEEEPLITKVNECAVIRDACELERGAARRAENGEPTMGNLERMLYTRTVNSPRGSCSWRSRGCLCLDYHFGDILTVIKCCKDPQVENCALRSSNSSLEFQGFDMKLA</sequence>
<proteinExistence type="predicted"/>
<dbReference type="Proteomes" id="UP001279410">
    <property type="component" value="Unassembled WGS sequence"/>
</dbReference>
<organism evidence="1 2">
    <name type="scientific">Lates japonicus</name>
    <name type="common">Japanese lates</name>
    <dbReference type="NCBI Taxonomy" id="270547"/>
    <lineage>
        <taxon>Eukaryota</taxon>
        <taxon>Metazoa</taxon>
        <taxon>Chordata</taxon>
        <taxon>Craniata</taxon>
        <taxon>Vertebrata</taxon>
        <taxon>Euteleostomi</taxon>
        <taxon>Actinopterygii</taxon>
        <taxon>Neopterygii</taxon>
        <taxon>Teleostei</taxon>
        <taxon>Neoteleostei</taxon>
        <taxon>Acanthomorphata</taxon>
        <taxon>Carangaria</taxon>
        <taxon>Carangaria incertae sedis</taxon>
        <taxon>Centropomidae</taxon>
        <taxon>Lates</taxon>
    </lineage>
</organism>
<dbReference type="EMBL" id="BRZM01001527">
    <property type="protein sequence ID" value="GLD73343.1"/>
    <property type="molecule type" value="Genomic_DNA"/>
</dbReference>
<evidence type="ECO:0000313" key="2">
    <source>
        <dbReference type="Proteomes" id="UP001279410"/>
    </source>
</evidence>
<accession>A0AAD3NIU4</accession>
<gene>
    <name evidence="1" type="ORF">AKAME5_002466800</name>
</gene>
<keyword evidence="1" id="KW-0418">Kinase</keyword>
<comment type="caution">
    <text evidence="1">The sequence shown here is derived from an EMBL/GenBank/DDBJ whole genome shotgun (WGS) entry which is preliminary data.</text>
</comment>